<evidence type="ECO:0000256" key="4">
    <source>
        <dbReference type="ARBA" id="ARBA00022804"/>
    </source>
</evidence>
<evidence type="ECO:0000256" key="9">
    <source>
        <dbReference type="ARBA" id="ARBA00023026"/>
    </source>
</evidence>
<feature type="coiled-coil region" evidence="14">
    <location>
        <begin position="1266"/>
        <end position="1308"/>
    </location>
</feature>
<evidence type="ECO:0000256" key="15">
    <source>
        <dbReference type="SAM" id="Phobius"/>
    </source>
</evidence>
<sequence>MNVLYFVTLFVAVCGSDVVTICNKPFNFQRFFSKFNVQSPAVVVVGGYLPQLNGSWDCSKNTLVTDSDVYGVFFRYVDSGRGVELGVSQSQFSENSYQLYFHKPTNGNPGATAWLRICKYSNKTLGPTYGSMGEISTGKACLINQRVPAFFQDNVGIVIGLTWDSNGLTVFADKIYRFNLPNAWSRAVARCYDPNSCAFQFVKTPSYYVLNVTGPNVSDIQYEMCAGDCTGYANNVFATSSVGHIPDGFSFNNWFLLSNDSTLVQGKVVSLQPLKVNCLWPVPRIQGVQQYFDFNQTVDGVCNGATIQEPPEALRFNVNDTSVLLSEGAIVLHSVSGANLSFECGNSTTPPSTLYTSLLGERVVTLQPFYCFLKTQFSNGTSYNFLAILPNVVREIVITKYGSVYVNGFGYLHIGPLSAVTIDFSSHSTSTDVSGFWTIASTNFAETLIQVNGTNIQRVLYCDDPVSQLKCSQLSFDLQDGFYPMASTTLAQEQPLSFVTLPSFNNHAYLNISVSGFFEKNGGQLTNVSASINNAEQFCVNTRQFTLKTDLYIGPGPPFTYARLESKCPFTLDSLNNYLSFSKFCVSFTSLAASCTIDVYGHYAYGLANGQTFRYESLVTTMYFQHAPGELLTGTPKPLHGLEDVSFLNLDVCTKYTIYGFKGEGIIRETNTSYLSGIYYTSEAGQLLAFKNVTSGVVYSVTPCSFSQQAAFIDGDIVGVISSLSNSTFNATRELPGFYYHSNDADNCTDPVLVYSNIGVCRSGSIGYVPPRENQPKLAPMVTGNISIPTNFTMSIRTEYLQLYNAPVSVDCAMYVCNGNERCKQLLTQYTSACNAIQTSLQLSARLESFEVNSMLTVSDEALNLATIDKFNGGDYNFTSVLGATYNSRSAIEDLLFDKVVTNGLGTVDEDYKRCSNGLSIADLACAQYYSGVMVLPGVVDAEKLHMYSASLVGGMALGGITSAAALPFSYAVQARLNYLALQTDVLQRNQQILAESFNSAIGNITLAFESVNEAISQTSQGLQTVAQALEKVQGVVNSQGAALSHLTLQLQHNFQAISSSIDDIYARLDQLTADAQVDRIITGRLAALNAFVSQTLTKYTEVQASRRLAQQKVNECVKSQSQRYGFCGDDGEHIFSIVQAAPQGLLFLHTVLVPGAFVNVVAIAGLCVDDTMAMTLREAGLVLFTYEGGDDYYVTSRKMFEPRSPTVSDFVQIESCLVTYVNLTSDLLPDVIPDYIDVNKTLEEILAGLPNRTQPSLPLDVFNATYLNLTGEIADLEMRSEALRNTTDELRHLINSINNTMVNLEWLNRVETYIKWPWWVWLIIVVSLVLVGSLLVFCCISTGCCGCCGCCGACFSSCCRGSRLQPYEHIEKIHVQ</sequence>
<dbReference type="Pfam" id="PF01601">
    <property type="entry name" value="CoV_S2"/>
    <property type="match status" value="1"/>
</dbReference>
<accession>A0AA48UFH2</accession>
<dbReference type="InterPro" id="IPR002551">
    <property type="entry name" value="Spike_S1_CoV"/>
</dbReference>
<dbReference type="SUPFAM" id="SSF111474">
    <property type="entry name" value="Coronavirus S2 glycoprotein"/>
    <property type="match status" value="2"/>
</dbReference>
<keyword evidence="12 14" id="KW-0325">Glycoprotein</keyword>
<dbReference type="Gene3D" id="1.20.5.300">
    <property type="match status" value="2"/>
</dbReference>
<keyword evidence="13 14" id="KW-1160">Virus entry into host cell</keyword>
<feature type="coiled-coil region" evidence="14">
    <location>
        <begin position="1034"/>
        <end position="1078"/>
    </location>
</feature>
<reference evidence="18 19" key="1">
    <citation type="submission" date="2019-01" db="EMBL/GenBank/DDBJ databases">
        <title>Diversity of Adenoviruses, Coronaviruses and Paramyxoviruses in Western Australian microbat communities.</title>
        <authorList>
            <person name="O'Dea M."/>
            <person name="Prada D."/>
            <person name="Jackson B."/>
            <person name="Boyd V."/>
            <person name="Baker M."/>
        </authorList>
    </citation>
    <scope>NUCLEOTIDE SEQUENCE [LARGE SCALE GENOMIC DNA]</scope>
    <source>
        <strain evidence="18">WA1087</strain>
    </source>
</reference>
<evidence type="ECO:0000256" key="1">
    <source>
        <dbReference type="ARBA" id="ARBA00022581"/>
    </source>
</evidence>
<evidence type="ECO:0000256" key="2">
    <source>
        <dbReference type="ARBA" id="ARBA00022692"/>
    </source>
</evidence>
<evidence type="ECO:0000256" key="5">
    <source>
        <dbReference type="ARBA" id="ARBA00022844"/>
    </source>
</evidence>
<organism evidence="18 19">
    <name type="scientific">alphacoronavirus sp. WA1087</name>
    <dbReference type="NCBI Taxonomy" id="3069910"/>
    <lineage>
        <taxon>Viruses</taxon>
        <taxon>Riboviria</taxon>
        <taxon>Orthornavirae</taxon>
        <taxon>Pisuviricota</taxon>
        <taxon>Pisoniviricetes</taxon>
        <taxon>Nidovirales</taxon>
        <taxon>Cornidovirineae</taxon>
        <taxon>Coronaviridae</taxon>
        <taxon>Orthocoronavirinae</taxon>
        <taxon>Alphacoronavirus</taxon>
        <taxon>Pedacovirus</taxon>
        <taxon>Alphacoronavirus gouldii</taxon>
        <taxon>Alphacoronavirus WA1087</taxon>
    </lineage>
</organism>
<comment type="subcellular location">
    <subcellularLocation>
        <location evidence="14">Virion membrane</location>
        <topology evidence="14">Single-pass type I membrane protein</topology>
    </subcellularLocation>
    <subcellularLocation>
        <location evidence="14">Host endoplasmic reticulum-Golgi intermediate compartment membrane</location>
        <topology evidence="14">Single-pass type I membrane protein</topology>
    </subcellularLocation>
    <text evidence="14">Accumulates in the endoplasmic reticulum-Golgi intermediate compartment, where it participates in virus particle assembly.</text>
</comment>
<keyword evidence="8 14" id="KW-1133">Transmembrane helix</keyword>
<protein>
    <recommendedName>
        <fullName evidence="14">Spike glycoprotein</fullName>
        <shortName evidence="14">S glycoprotein</shortName>
    </recommendedName>
    <alternativeName>
        <fullName evidence="14">E2</fullName>
    </alternativeName>
    <alternativeName>
        <fullName evidence="14">Peplomer protein</fullName>
    </alternativeName>
</protein>
<dbReference type="CDD" id="cd22376">
    <property type="entry name" value="PDEV-like_Spike_SD1-2_S1-2_S2"/>
    <property type="match status" value="1"/>
</dbReference>
<dbReference type="HAMAP" id="MF_04200">
    <property type="entry name" value="ALPHA_CORONA_SPIKE"/>
    <property type="match status" value="1"/>
</dbReference>
<keyword evidence="10 14" id="KW-0175">Coiled coil</keyword>
<evidence type="ECO:0000256" key="14">
    <source>
        <dbReference type="HAMAP-Rule" id="MF_04200"/>
    </source>
</evidence>
<comment type="subunit">
    <text evidence="14">Homotrimer. During virus morphogenesis, found in a complex with M and HE proteins. Interacts with host receptor.</text>
</comment>
<keyword evidence="11 14" id="KW-0472">Membrane</keyword>
<keyword evidence="7 14" id="KW-0261">Viral envelope protein</keyword>
<comment type="function">
    <text evidence="14">S1 region attaches the virion to the cell membrane by interacting with the host receptor, initiating the infection. Binding to the receptor probably induces conformational changes in the S glycoprotein unmasking the fusion peptide of S2 region and activating membranes fusion. S2 region belongs to the class I viral fusion protein. Under the current model, the protein has at least 3 conformational states: pre-fusion native state, pre-hairpin intermediate state, and post-fusion hairpin state. During viral and target cell membrane fusion, the coiled coil regions (heptad repeats) regions assume a trimer-of-hairpins structure, positioning the fusion peptide in close proximity to the C-terminal region of the ectodomain. The formation of this structure appears to drive apposition and subsequent fusion of viral and target cell membranes.</text>
</comment>
<keyword evidence="19" id="KW-1185">Reference proteome</keyword>
<evidence type="ECO:0000256" key="3">
    <source>
        <dbReference type="ARBA" id="ARBA00022729"/>
    </source>
</evidence>
<evidence type="ECO:0000256" key="8">
    <source>
        <dbReference type="ARBA" id="ARBA00022989"/>
    </source>
</evidence>
<dbReference type="InterPro" id="IPR043614">
    <property type="entry name" value="Spike_S2_CoV_C"/>
</dbReference>
<keyword evidence="2 14" id="KW-0812">Transmembrane</keyword>
<evidence type="ECO:0000256" key="11">
    <source>
        <dbReference type="ARBA" id="ARBA00023136"/>
    </source>
</evidence>
<dbReference type="GO" id="GO:0044173">
    <property type="term" value="C:host cell endoplasmic reticulum-Golgi intermediate compartment membrane"/>
    <property type="evidence" value="ECO:0007669"/>
    <property type="project" value="UniProtKB-SubCell"/>
</dbReference>
<evidence type="ECO:0000256" key="10">
    <source>
        <dbReference type="ARBA" id="ARBA00023054"/>
    </source>
</evidence>
<keyword evidence="3 14" id="KW-0732">Signal</keyword>
<feature type="transmembrane region" description="Helical" evidence="15">
    <location>
        <begin position="1319"/>
        <end position="1338"/>
    </location>
</feature>
<comment type="caution">
    <text evidence="14">In contrast to serogroups 2 and 3, S glycoprotein from serogroup 1 is not cleaved into S1 and S2.</text>
</comment>
<evidence type="ECO:0000259" key="17">
    <source>
        <dbReference type="PROSITE" id="PS51924"/>
    </source>
</evidence>
<comment type="similarity">
    <text evidence="14">Belongs to the alphacoronaviruses spike protein family.</text>
</comment>
<dbReference type="GO" id="GO:0075509">
    <property type="term" value="P:endocytosis involved in viral entry into host cell"/>
    <property type="evidence" value="ECO:0007669"/>
    <property type="project" value="UniProtKB-UniRule"/>
</dbReference>
<dbReference type="GO" id="GO:0039654">
    <property type="term" value="P:fusion of virus membrane with host endosome membrane"/>
    <property type="evidence" value="ECO:0007669"/>
    <property type="project" value="UniProtKB-UniRule"/>
</dbReference>
<evidence type="ECO:0000256" key="13">
    <source>
        <dbReference type="ARBA" id="ARBA00023296"/>
    </source>
</evidence>
<proteinExistence type="inferred from homology"/>
<dbReference type="Pfam" id="PF19214">
    <property type="entry name" value="CoV_S2_C"/>
    <property type="match status" value="1"/>
</dbReference>
<feature type="region of interest" description="Fusion peptide" evidence="14">
    <location>
        <begin position="953"/>
        <end position="973"/>
    </location>
</feature>
<keyword evidence="1 14" id="KW-0945">Host-virus interaction</keyword>
<comment type="domain">
    <text evidence="14">The KxHxx motif seems to function as an ER retrieval signal.</text>
</comment>
<keyword evidence="6 14" id="KW-1043">Host membrane</keyword>
<dbReference type="Pfam" id="PF01600">
    <property type="entry name" value="CoV_S1"/>
    <property type="match status" value="1"/>
</dbReference>
<dbReference type="Pfam" id="PF19209">
    <property type="entry name" value="CoV_S1_C"/>
    <property type="match status" value="1"/>
</dbReference>
<evidence type="ECO:0000259" key="16">
    <source>
        <dbReference type="PROSITE" id="PS51923"/>
    </source>
</evidence>
<keyword evidence="4 14" id="KW-1161">Viral attachment to host cell</keyword>
<name>A0AA48UFH2_9ALPC</name>
<dbReference type="GO" id="GO:0019031">
    <property type="term" value="C:viral envelope"/>
    <property type="evidence" value="ECO:0007669"/>
    <property type="project" value="UniProtKB-UniRule"/>
</dbReference>
<dbReference type="InterPro" id="IPR044873">
    <property type="entry name" value="Spike_S2_CoV_HR1"/>
</dbReference>
<dbReference type="InterPro" id="IPR044874">
    <property type="entry name" value="Spike_S2_CoV_HR2"/>
</dbReference>
<evidence type="ECO:0000313" key="18">
    <source>
        <dbReference type="EMBL" id="QGX41945.1"/>
    </source>
</evidence>
<dbReference type="InterPro" id="IPR042552">
    <property type="entry name" value="ALPHA_CORONA_SPIKE"/>
</dbReference>
<dbReference type="InterPro" id="IPR043607">
    <property type="entry name" value="CoV_S1_C"/>
</dbReference>
<dbReference type="InterPro" id="IPR002552">
    <property type="entry name" value="Spike_S2_CoV"/>
</dbReference>
<dbReference type="Proteomes" id="UP001203464">
    <property type="component" value="Segment"/>
</dbReference>
<dbReference type="Gene3D" id="2.60.40.3130">
    <property type="match status" value="1"/>
</dbReference>
<keyword evidence="5 14" id="KW-0946">Virion</keyword>
<evidence type="ECO:0000256" key="12">
    <source>
        <dbReference type="ARBA" id="ARBA00023180"/>
    </source>
</evidence>
<dbReference type="EMBL" id="MK472067">
    <property type="protein sequence ID" value="QGX41945.1"/>
    <property type="molecule type" value="Genomic_RNA"/>
</dbReference>
<feature type="domain" description="Coronavirus spike (S) glycoprotein S2 subunit heptad repeat 1 (HR1) region profile" evidence="16">
    <location>
        <begin position="967"/>
        <end position="1086"/>
    </location>
</feature>
<dbReference type="InterPro" id="IPR043473">
    <property type="entry name" value="S2_sf_CoV"/>
</dbReference>
<evidence type="ECO:0000256" key="6">
    <source>
        <dbReference type="ARBA" id="ARBA00022870"/>
    </source>
</evidence>
<evidence type="ECO:0000256" key="7">
    <source>
        <dbReference type="ARBA" id="ARBA00022879"/>
    </source>
</evidence>
<dbReference type="GO" id="GO:0016020">
    <property type="term" value="C:membrane"/>
    <property type="evidence" value="ECO:0007669"/>
    <property type="project" value="UniProtKB-UniRule"/>
</dbReference>
<dbReference type="GO" id="GO:0046813">
    <property type="term" value="P:receptor-mediated virion attachment to host cell"/>
    <property type="evidence" value="ECO:0007669"/>
    <property type="project" value="UniProtKB-UniRule"/>
</dbReference>
<dbReference type="PROSITE" id="PS51924">
    <property type="entry name" value="COV_S2_HR2"/>
    <property type="match status" value="1"/>
</dbReference>
<keyword evidence="9 14" id="KW-0843">Virulence</keyword>
<comment type="caution">
    <text evidence="14">Lacks conserved residue(s) required for the propagation of feature annotation.</text>
</comment>
<gene>
    <name evidence="14" type="primary">S</name>
</gene>
<evidence type="ECO:0000313" key="19">
    <source>
        <dbReference type="Proteomes" id="UP001203464"/>
    </source>
</evidence>
<dbReference type="GO" id="GO:0019064">
    <property type="term" value="P:fusion of virus membrane with host plasma membrane"/>
    <property type="evidence" value="ECO:0007669"/>
    <property type="project" value="UniProtKB-UniRule"/>
</dbReference>
<dbReference type="GO" id="GO:0055036">
    <property type="term" value="C:virion membrane"/>
    <property type="evidence" value="ECO:0007669"/>
    <property type="project" value="UniProtKB-SubCell"/>
</dbReference>
<feature type="short sequence motif" description="KxHxx" evidence="14">
    <location>
        <begin position="1373"/>
        <end position="1377"/>
    </location>
</feature>
<dbReference type="PROSITE" id="PS51923">
    <property type="entry name" value="COV_S2_HR1"/>
    <property type="match status" value="1"/>
</dbReference>
<feature type="domain" description="Coronavirus spike (S) glycoprotein S2 subunit heptad repeat 2 (HR2) region profile" evidence="17">
    <location>
        <begin position="1234"/>
        <end position="1330"/>
    </location>
</feature>